<keyword evidence="3" id="KW-1185">Reference proteome</keyword>
<dbReference type="RefSeq" id="WP_167516102.1">
    <property type="nucleotide sequence ID" value="NZ_CP071878.2"/>
</dbReference>
<name>A0A1G7P1X2_9SPHI</name>
<keyword evidence="1" id="KW-1133">Transmembrane helix</keyword>
<accession>A0A1G7P1X2</accession>
<evidence type="ECO:0000256" key="1">
    <source>
        <dbReference type="SAM" id="Phobius"/>
    </source>
</evidence>
<dbReference type="STRING" id="551996.SAMN05192573_101424"/>
<evidence type="ECO:0000313" key="2">
    <source>
        <dbReference type="EMBL" id="SDF80224.1"/>
    </source>
</evidence>
<keyword evidence="1" id="KW-0812">Transmembrane</keyword>
<sequence>MKAKLKSLKADLYNVFVVGNADDRQLAKAYFLLAIPLFAIFFGLGSFPKF</sequence>
<dbReference type="GeneID" id="91137516"/>
<proteinExistence type="predicted"/>
<keyword evidence="1" id="KW-0472">Membrane</keyword>
<dbReference type="Proteomes" id="UP000199705">
    <property type="component" value="Unassembled WGS sequence"/>
</dbReference>
<dbReference type="EMBL" id="FNCG01000001">
    <property type="protein sequence ID" value="SDF80224.1"/>
    <property type="molecule type" value="Genomic_DNA"/>
</dbReference>
<protein>
    <submittedName>
        <fullName evidence="2">Uncharacterized protein</fullName>
    </submittedName>
</protein>
<organism evidence="2 3">
    <name type="scientific">Mucilaginibacter gossypii</name>
    <dbReference type="NCBI Taxonomy" id="551996"/>
    <lineage>
        <taxon>Bacteria</taxon>
        <taxon>Pseudomonadati</taxon>
        <taxon>Bacteroidota</taxon>
        <taxon>Sphingobacteriia</taxon>
        <taxon>Sphingobacteriales</taxon>
        <taxon>Sphingobacteriaceae</taxon>
        <taxon>Mucilaginibacter</taxon>
    </lineage>
</organism>
<feature type="transmembrane region" description="Helical" evidence="1">
    <location>
        <begin position="29"/>
        <end position="47"/>
    </location>
</feature>
<evidence type="ECO:0000313" key="3">
    <source>
        <dbReference type="Proteomes" id="UP000199705"/>
    </source>
</evidence>
<dbReference type="AlphaFoldDB" id="A0A1G7P1X2"/>
<gene>
    <name evidence="2" type="ORF">SAMN05192573_101424</name>
</gene>
<reference evidence="3" key="1">
    <citation type="submission" date="2016-10" db="EMBL/GenBank/DDBJ databases">
        <authorList>
            <person name="Varghese N."/>
            <person name="Submissions S."/>
        </authorList>
    </citation>
    <scope>NUCLEOTIDE SEQUENCE [LARGE SCALE GENOMIC DNA]</scope>
    <source>
        <strain evidence="3">Gh-67</strain>
    </source>
</reference>